<accession>A0ABT9AKX0</accession>
<evidence type="ECO:0000256" key="1">
    <source>
        <dbReference type="ARBA" id="ARBA00004251"/>
    </source>
</evidence>
<keyword evidence="8" id="KW-0418">Kinase</keyword>
<dbReference type="EMBL" id="JAUQSX010000022">
    <property type="protein sequence ID" value="MDO7849816.1"/>
    <property type="molecule type" value="Genomic_DNA"/>
</dbReference>
<evidence type="ECO:0000313" key="19">
    <source>
        <dbReference type="Proteomes" id="UP001167796"/>
    </source>
</evidence>
<keyword evidence="9" id="KW-0067">ATP-binding</keyword>
<keyword evidence="15" id="KW-0325">Glycoprotein</keyword>
<sequence length="645" mass="60949">MNYFSPVSASLRRGAGGCLVFLVGLLAAAPLAAQAQTGAVGIGTTTPAASAALDVSSTSKGLLPPRLSQAQRDAIASPAAGLTIYNTSTGVLNTWDGTKWVAALADTTPALATFAFMGTAQTYVVPAGVTALQVDLAGAMGGYTYNTNTGQGLGGRVQATLAVTPGQVLTVYVGGAGTNANAGSGGYNGGGSAVFGDGGGGGASDIRLGGTALANRVLVAGGGGGGADEGAGGAGGGLTGGAGAAGTAGSGGLGGSQSAAGTGGAGSGSYAAGNGGSGATGGNGTFSNGAGAGGGGGGYFGGGSGGGFSGGGGGSSYAGAGTSAVAHTQGVRSGDGYVRLLPVAYASLPAPFLDASNIAGVIRNQTSPQLGANFNIEGNGTIGGNSTVAGNVGIGTSSPVAKLHVSGNLRADLASGAFTLNNFAPSNGTVLLGNFTGAATSAPQLRFEGVGNSFMDIGQDAAGAFVVEGNDQARLTVQNAGNVGIGTTQPTQKLDVNGQLRVRGLSGTDTRLPVVLPDGTLGVSAPVFSSAANTATPIPAGATGTVGTGRNPTSVAVSGLRAYVVSEGSGSSVLQVFDVSNPASPVALGTVGTALQPKGVAVSGTTAYVVGGSSGLLQAYNVANPPARCCWAASTPPTAAPATWS</sequence>
<evidence type="ECO:0000256" key="9">
    <source>
        <dbReference type="ARBA" id="ARBA00022840"/>
    </source>
</evidence>
<feature type="signal peptide" evidence="16">
    <location>
        <begin position="1"/>
        <end position="35"/>
    </location>
</feature>
<evidence type="ECO:0000256" key="6">
    <source>
        <dbReference type="ARBA" id="ARBA00022729"/>
    </source>
</evidence>
<keyword evidence="4" id="KW-0808">Transferase</keyword>
<dbReference type="InterPro" id="IPR013211">
    <property type="entry name" value="LVIVD"/>
</dbReference>
<keyword evidence="14" id="KW-0675">Receptor</keyword>
<evidence type="ECO:0000256" key="10">
    <source>
        <dbReference type="ARBA" id="ARBA00022989"/>
    </source>
</evidence>
<proteinExistence type="predicted"/>
<name>A0ABT9AKX0_9BACT</name>
<evidence type="ECO:0000256" key="11">
    <source>
        <dbReference type="ARBA" id="ARBA00023136"/>
    </source>
</evidence>
<dbReference type="Pfam" id="PF08309">
    <property type="entry name" value="LVIVD"/>
    <property type="match status" value="1"/>
</dbReference>
<dbReference type="Proteomes" id="UP001167796">
    <property type="component" value="Unassembled WGS sequence"/>
</dbReference>
<keyword evidence="13" id="KW-1015">Disulfide bond</keyword>
<evidence type="ECO:0000256" key="2">
    <source>
        <dbReference type="ARBA" id="ARBA00011902"/>
    </source>
</evidence>
<evidence type="ECO:0000256" key="3">
    <source>
        <dbReference type="ARBA" id="ARBA00022475"/>
    </source>
</evidence>
<dbReference type="Gene3D" id="2.130.10.10">
    <property type="entry name" value="YVTN repeat-like/Quinoprotein amine dehydrogenase"/>
    <property type="match status" value="1"/>
</dbReference>
<evidence type="ECO:0000256" key="12">
    <source>
        <dbReference type="ARBA" id="ARBA00023137"/>
    </source>
</evidence>
<keyword evidence="7" id="KW-0547">Nucleotide-binding</keyword>
<comment type="subcellular location">
    <subcellularLocation>
        <location evidence="1">Cell membrane</location>
        <topology evidence="1">Single-pass type I membrane protein</topology>
    </subcellularLocation>
</comment>
<reference evidence="18" key="1">
    <citation type="submission" date="2023-07" db="EMBL/GenBank/DDBJ databases">
        <authorList>
            <person name="Kim M.K."/>
        </authorList>
    </citation>
    <scope>NUCLEOTIDE SEQUENCE</scope>
    <source>
        <strain evidence="18">M29</strain>
    </source>
</reference>
<keyword evidence="10" id="KW-1133">Transmembrane helix</keyword>
<feature type="chain" id="PRO_5046077387" description="receptor protein-tyrosine kinase" evidence="16">
    <location>
        <begin position="36"/>
        <end position="645"/>
    </location>
</feature>
<evidence type="ECO:0000256" key="15">
    <source>
        <dbReference type="ARBA" id="ARBA00023180"/>
    </source>
</evidence>
<evidence type="ECO:0000259" key="17">
    <source>
        <dbReference type="Pfam" id="PF12810"/>
    </source>
</evidence>
<organism evidence="18 19">
    <name type="scientific">Hymenobacter mellowenesis</name>
    <dbReference type="NCBI Taxonomy" id="3063995"/>
    <lineage>
        <taxon>Bacteria</taxon>
        <taxon>Pseudomonadati</taxon>
        <taxon>Bacteroidota</taxon>
        <taxon>Cytophagia</taxon>
        <taxon>Cytophagales</taxon>
        <taxon>Hymenobacteraceae</taxon>
        <taxon>Hymenobacter</taxon>
    </lineage>
</organism>
<keyword evidence="5" id="KW-0812">Transmembrane</keyword>
<keyword evidence="11" id="KW-0472">Membrane</keyword>
<dbReference type="EC" id="2.7.10.1" evidence="2"/>
<evidence type="ECO:0000256" key="8">
    <source>
        <dbReference type="ARBA" id="ARBA00022777"/>
    </source>
</evidence>
<keyword evidence="3" id="KW-1003">Cell membrane</keyword>
<evidence type="ECO:0000256" key="13">
    <source>
        <dbReference type="ARBA" id="ARBA00023157"/>
    </source>
</evidence>
<dbReference type="Pfam" id="PF12810">
    <property type="entry name" value="ALK_LTK_GRD"/>
    <property type="match status" value="1"/>
</dbReference>
<evidence type="ECO:0000313" key="18">
    <source>
        <dbReference type="EMBL" id="MDO7849816.1"/>
    </source>
</evidence>
<dbReference type="InterPro" id="IPR015943">
    <property type="entry name" value="WD40/YVTN_repeat-like_dom_sf"/>
</dbReference>
<dbReference type="RefSeq" id="WP_305014478.1">
    <property type="nucleotide sequence ID" value="NZ_JAUQSX010000022.1"/>
</dbReference>
<keyword evidence="6 16" id="KW-0732">Signal</keyword>
<evidence type="ECO:0000256" key="5">
    <source>
        <dbReference type="ARBA" id="ARBA00022692"/>
    </source>
</evidence>
<keyword evidence="19" id="KW-1185">Reference proteome</keyword>
<evidence type="ECO:0000256" key="16">
    <source>
        <dbReference type="SAM" id="SignalP"/>
    </source>
</evidence>
<protein>
    <recommendedName>
        <fullName evidence="2">receptor protein-tyrosine kinase</fullName>
        <ecNumber evidence="2">2.7.10.1</ecNumber>
    </recommendedName>
</protein>
<comment type="caution">
    <text evidence="18">The sequence shown here is derived from an EMBL/GenBank/DDBJ whole genome shotgun (WGS) entry which is preliminary data.</text>
</comment>
<dbReference type="SUPFAM" id="SSF75011">
    <property type="entry name" value="3-carboxy-cis,cis-mucoante lactonizing enzyme"/>
    <property type="match status" value="1"/>
</dbReference>
<evidence type="ECO:0000256" key="14">
    <source>
        <dbReference type="ARBA" id="ARBA00023170"/>
    </source>
</evidence>
<evidence type="ECO:0000256" key="7">
    <source>
        <dbReference type="ARBA" id="ARBA00022741"/>
    </source>
</evidence>
<gene>
    <name evidence="18" type="ORF">Q5H92_25875</name>
</gene>
<evidence type="ECO:0000256" key="4">
    <source>
        <dbReference type="ARBA" id="ARBA00022679"/>
    </source>
</evidence>
<keyword evidence="12" id="KW-0829">Tyrosine-protein kinase</keyword>
<feature type="domain" description="ALK/LTK-like glycine-rich" evidence="17">
    <location>
        <begin position="134"/>
        <end position="363"/>
    </location>
</feature>
<dbReference type="InterPro" id="IPR055163">
    <property type="entry name" value="ALK/LTK-like_GRD"/>
</dbReference>